<organism evidence="12 13">
    <name type="scientific">Rubus argutus</name>
    <name type="common">Southern blackberry</name>
    <dbReference type="NCBI Taxonomy" id="59490"/>
    <lineage>
        <taxon>Eukaryota</taxon>
        <taxon>Viridiplantae</taxon>
        <taxon>Streptophyta</taxon>
        <taxon>Embryophyta</taxon>
        <taxon>Tracheophyta</taxon>
        <taxon>Spermatophyta</taxon>
        <taxon>Magnoliopsida</taxon>
        <taxon>eudicotyledons</taxon>
        <taxon>Gunneridae</taxon>
        <taxon>Pentapetalae</taxon>
        <taxon>rosids</taxon>
        <taxon>fabids</taxon>
        <taxon>Rosales</taxon>
        <taxon>Rosaceae</taxon>
        <taxon>Rosoideae</taxon>
        <taxon>Rosoideae incertae sedis</taxon>
        <taxon>Rubus</taxon>
    </lineage>
</organism>
<dbReference type="PANTHER" id="PTHR31503:SF80">
    <property type="entry name" value="EF-HAND DOMAIN-CONTAINING PROTEIN"/>
    <property type="match status" value="1"/>
</dbReference>
<feature type="transmembrane region" description="Helical" evidence="9">
    <location>
        <begin position="208"/>
        <end position="225"/>
    </location>
</feature>
<dbReference type="PROSITE" id="PS50222">
    <property type="entry name" value="EF_HAND_2"/>
    <property type="match status" value="2"/>
</dbReference>
<keyword evidence="13" id="KW-1185">Reference proteome</keyword>
<accession>A0AAW1XJL0</accession>
<evidence type="ECO:0000256" key="2">
    <source>
        <dbReference type="ARBA" id="ARBA00022448"/>
    </source>
</evidence>
<evidence type="ECO:0000256" key="3">
    <source>
        <dbReference type="ARBA" id="ARBA00022449"/>
    </source>
</evidence>
<keyword evidence="3" id="KW-0050">Antiport</keyword>
<dbReference type="InterPro" id="IPR004713">
    <property type="entry name" value="CaH_exchang"/>
</dbReference>
<evidence type="ECO:0000259" key="11">
    <source>
        <dbReference type="PROSITE" id="PS50222"/>
    </source>
</evidence>
<keyword evidence="4 9" id="KW-0812">Transmembrane</keyword>
<feature type="domain" description="EF-hand" evidence="11">
    <location>
        <begin position="326"/>
        <end position="361"/>
    </location>
</feature>
<name>A0AAW1XJL0_RUBAR</name>
<dbReference type="GO" id="GO:0006874">
    <property type="term" value="P:intracellular calcium ion homeostasis"/>
    <property type="evidence" value="ECO:0007669"/>
    <property type="project" value="TreeGrafter"/>
</dbReference>
<dbReference type="PANTHER" id="PTHR31503">
    <property type="entry name" value="VACUOLAR CALCIUM ION TRANSPORTER"/>
    <property type="match status" value="1"/>
</dbReference>
<dbReference type="Proteomes" id="UP001457282">
    <property type="component" value="Unassembled WGS sequence"/>
</dbReference>
<dbReference type="CDD" id="cd00051">
    <property type="entry name" value="EFh"/>
    <property type="match status" value="1"/>
</dbReference>
<evidence type="ECO:0000256" key="9">
    <source>
        <dbReference type="SAM" id="Phobius"/>
    </source>
</evidence>
<dbReference type="GO" id="GO:0005509">
    <property type="term" value="F:calcium ion binding"/>
    <property type="evidence" value="ECO:0007669"/>
    <property type="project" value="InterPro"/>
</dbReference>
<feature type="transmembrane region" description="Helical" evidence="9">
    <location>
        <begin position="142"/>
        <end position="168"/>
    </location>
</feature>
<evidence type="ECO:0000256" key="1">
    <source>
        <dbReference type="ARBA" id="ARBA00004127"/>
    </source>
</evidence>
<feature type="transmembrane region" description="Helical" evidence="9">
    <location>
        <begin position="482"/>
        <end position="500"/>
    </location>
</feature>
<feature type="region of interest" description="Disordered" evidence="8">
    <location>
        <begin position="378"/>
        <end position="397"/>
    </location>
</feature>
<feature type="domain" description="EF-hand" evidence="11">
    <location>
        <begin position="287"/>
        <end position="322"/>
    </location>
</feature>
<dbReference type="InterPro" id="IPR004837">
    <property type="entry name" value="NaCa_Exmemb"/>
</dbReference>
<dbReference type="Gene3D" id="1.10.238.10">
    <property type="entry name" value="EF-hand"/>
    <property type="match status" value="1"/>
</dbReference>
<keyword evidence="2" id="KW-0813">Transport</keyword>
<evidence type="ECO:0000256" key="7">
    <source>
        <dbReference type="ARBA" id="ARBA00023136"/>
    </source>
</evidence>
<feature type="transmembrane region" description="Helical" evidence="9">
    <location>
        <begin position="231"/>
        <end position="255"/>
    </location>
</feature>
<evidence type="ECO:0000256" key="8">
    <source>
        <dbReference type="SAM" id="MobiDB-lite"/>
    </source>
</evidence>
<proteinExistence type="predicted"/>
<evidence type="ECO:0000256" key="6">
    <source>
        <dbReference type="ARBA" id="ARBA00023065"/>
    </source>
</evidence>
<dbReference type="GO" id="GO:0016020">
    <property type="term" value="C:membrane"/>
    <property type="evidence" value="ECO:0007669"/>
    <property type="project" value="InterPro"/>
</dbReference>
<dbReference type="GO" id="GO:0012505">
    <property type="term" value="C:endomembrane system"/>
    <property type="evidence" value="ECO:0007669"/>
    <property type="project" value="UniProtKB-SubCell"/>
</dbReference>
<evidence type="ECO:0000313" key="12">
    <source>
        <dbReference type="EMBL" id="KAK9936528.1"/>
    </source>
</evidence>
<comment type="subcellular location">
    <subcellularLocation>
        <location evidence="1">Endomembrane system</location>
        <topology evidence="1">Multi-pass membrane protein</topology>
    </subcellularLocation>
</comment>
<feature type="transmembrane region" description="Helical" evidence="9">
    <location>
        <begin position="540"/>
        <end position="562"/>
    </location>
</feature>
<dbReference type="EMBL" id="JBEDUW010000003">
    <property type="protein sequence ID" value="KAK9936528.1"/>
    <property type="molecule type" value="Genomic_DNA"/>
</dbReference>
<dbReference type="Pfam" id="PF01699">
    <property type="entry name" value="Na_Ca_ex"/>
    <property type="match status" value="1"/>
</dbReference>
<dbReference type="InterPro" id="IPR002048">
    <property type="entry name" value="EF_hand_dom"/>
</dbReference>
<gene>
    <name evidence="12" type="ORF">M0R45_013364</name>
</gene>
<dbReference type="Pfam" id="PF13499">
    <property type="entry name" value="EF-hand_7"/>
    <property type="match status" value="1"/>
</dbReference>
<feature type="transmembrane region" description="Helical" evidence="9">
    <location>
        <begin position="441"/>
        <end position="461"/>
    </location>
</feature>
<feature type="transmembrane region" description="Helical" evidence="9">
    <location>
        <begin position="72"/>
        <end position="90"/>
    </location>
</feature>
<sequence>MSRAALFIIFLVLQLLHSGSSRSVRDSNLLVSDGLDDKLISQSYSLLQVVDDLKADTVTCEPIYGFLPCATSFWGVLFMVIVYEILLYLANDYISRGSNLFFTMYGTGFFGASVFHILGTIPQVGIVLVTGVTGTTETAEEMATMSIGLLAGSAIMLLTLVWGSVVAFGSSDISESPTTSNRGHNKKRFSFTGYGVTTDAETSSTARIMVVSLIPFLILLVAKVLNSTTGIRIVILVSLLVSFAFLVTYCVYQVFEPWIQNRRLEFLMSTYVQKTLLPSFLTASGTPNVSNIQEVFTRIDQNHNTYISAYELRALILGIQIGEVGLESDYVEKAMEDFDLSGDSQISEQEFVNGISKWVNANSSVNGQGQKHRRFLSSKSKDALEGQQKQVAKKKKSKLTDKSWTNHIKAAYLLILGIGITLLLANPLMETIQDFSTAASIPTFFTSYVLVPFAINYGQALQAITSARVKYENAISLTLSEIYNGVFMNNVMGLTMFLGLVYIRDLSWDVCAAVLAVVIICTVMGLYTSYSRKFPFWTSIIAYIMYPISLLMIYVLTTFFGWT</sequence>
<evidence type="ECO:0000256" key="5">
    <source>
        <dbReference type="ARBA" id="ARBA00022989"/>
    </source>
</evidence>
<feature type="transmembrane region" description="Helical" evidence="9">
    <location>
        <begin position="410"/>
        <end position="429"/>
    </location>
</feature>
<dbReference type="InterPro" id="IPR011992">
    <property type="entry name" value="EF-hand-dom_pair"/>
</dbReference>
<comment type="caution">
    <text evidence="12">The sequence shown here is derived from an EMBL/GenBank/DDBJ whole genome shotgun (WGS) entry which is preliminary data.</text>
</comment>
<keyword evidence="5 9" id="KW-1133">Transmembrane helix</keyword>
<dbReference type="GO" id="GO:0015369">
    <property type="term" value="F:calcium:proton antiporter activity"/>
    <property type="evidence" value="ECO:0007669"/>
    <property type="project" value="TreeGrafter"/>
</dbReference>
<evidence type="ECO:0000313" key="13">
    <source>
        <dbReference type="Proteomes" id="UP001457282"/>
    </source>
</evidence>
<keyword evidence="6" id="KW-0406">Ion transport</keyword>
<evidence type="ECO:0000256" key="4">
    <source>
        <dbReference type="ARBA" id="ARBA00022692"/>
    </source>
</evidence>
<dbReference type="SMART" id="SM00054">
    <property type="entry name" value="EFh"/>
    <property type="match status" value="2"/>
</dbReference>
<keyword evidence="7 9" id="KW-0472">Membrane</keyword>
<dbReference type="SUPFAM" id="SSF47473">
    <property type="entry name" value="EF-hand"/>
    <property type="match status" value="1"/>
</dbReference>
<feature type="transmembrane region" description="Helical" evidence="9">
    <location>
        <begin position="102"/>
        <end position="122"/>
    </location>
</feature>
<evidence type="ECO:0000256" key="10">
    <source>
        <dbReference type="SAM" id="SignalP"/>
    </source>
</evidence>
<feature type="signal peptide" evidence="10">
    <location>
        <begin position="1"/>
        <end position="21"/>
    </location>
</feature>
<protein>
    <recommendedName>
        <fullName evidence="11">EF-hand domain-containing protein</fullName>
    </recommendedName>
</protein>
<feature type="chain" id="PRO_5043934845" description="EF-hand domain-containing protein" evidence="10">
    <location>
        <begin position="22"/>
        <end position="563"/>
    </location>
</feature>
<feature type="transmembrane region" description="Helical" evidence="9">
    <location>
        <begin position="506"/>
        <end position="528"/>
    </location>
</feature>
<keyword evidence="10" id="KW-0732">Signal</keyword>
<reference evidence="12 13" key="1">
    <citation type="journal article" date="2023" name="G3 (Bethesda)">
        <title>A chromosome-length genome assembly and annotation of blackberry (Rubus argutus, cv. 'Hillquist').</title>
        <authorList>
            <person name="Bruna T."/>
            <person name="Aryal R."/>
            <person name="Dudchenko O."/>
            <person name="Sargent D.J."/>
            <person name="Mead D."/>
            <person name="Buti M."/>
            <person name="Cavallini A."/>
            <person name="Hytonen T."/>
            <person name="Andres J."/>
            <person name="Pham M."/>
            <person name="Weisz D."/>
            <person name="Mascagni F."/>
            <person name="Usai G."/>
            <person name="Natali L."/>
            <person name="Bassil N."/>
            <person name="Fernandez G.E."/>
            <person name="Lomsadze A."/>
            <person name="Armour M."/>
            <person name="Olukolu B."/>
            <person name="Poorten T."/>
            <person name="Britton C."/>
            <person name="Davik J."/>
            <person name="Ashrafi H."/>
            <person name="Aiden E.L."/>
            <person name="Borodovsky M."/>
            <person name="Worthington M."/>
        </authorList>
    </citation>
    <scope>NUCLEOTIDE SEQUENCE [LARGE SCALE GENOMIC DNA]</scope>
    <source>
        <strain evidence="12">PI 553951</strain>
    </source>
</reference>
<dbReference type="AlphaFoldDB" id="A0AAW1XJL0"/>